<feature type="region of interest" description="Disordered" evidence="1">
    <location>
        <begin position="24"/>
        <end position="58"/>
    </location>
</feature>
<protein>
    <recommendedName>
        <fullName evidence="2">Peptidase C51 domain-containing protein</fullName>
    </recommendedName>
</protein>
<dbReference type="Pfam" id="PF05257">
    <property type="entry name" value="CHAP"/>
    <property type="match status" value="1"/>
</dbReference>
<dbReference type="Gene3D" id="3.90.1720.10">
    <property type="entry name" value="endopeptidase domain like (from Nostoc punctiforme)"/>
    <property type="match status" value="1"/>
</dbReference>
<sequence length="268" mass="28888">MSLSVAGNRTTPFPLRSRYVARAQWRKAAGSRPRRPGGRASQPGRDRPARDERTPSSMISLARFTTRTRVVAAVLGTSLAGGVALAAGALATGPAPSATAAKAPGVTAQDLLRIAEGQIGVEENDRGGGTKFHRWYMESQRARETVERDGGNVRAYANAPWCAMFVSWVGEQAGIRPTVGWDAYTVTYAQWFEANDRWGGKATPGAVVFFDWKRGDSLYGIDHVGLVEEDNGDGTITTIEGNTGNGKVERRVRPKAEVVGYGYPQYVA</sequence>
<evidence type="ECO:0000259" key="2">
    <source>
        <dbReference type="Pfam" id="PF05257"/>
    </source>
</evidence>
<evidence type="ECO:0000256" key="1">
    <source>
        <dbReference type="SAM" id="MobiDB-lite"/>
    </source>
</evidence>
<proteinExistence type="predicted"/>
<feature type="compositionally biased region" description="Basic and acidic residues" evidence="1">
    <location>
        <begin position="44"/>
        <end position="54"/>
    </location>
</feature>
<evidence type="ECO:0000313" key="4">
    <source>
        <dbReference type="Proteomes" id="UP000627984"/>
    </source>
</evidence>
<name>A0AA37BC09_9ACTN</name>
<reference evidence="3" key="1">
    <citation type="journal article" date="2014" name="Int. J. Syst. Evol. Microbiol.">
        <title>Complete genome sequence of Corynebacterium casei LMG S-19264T (=DSM 44701T), isolated from a smear-ripened cheese.</title>
        <authorList>
            <consortium name="US DOE Joint Genome Institute (JGI-PGF)"/>
            <person name="Walter F."/>
            <person name="Albersmeier A."/>
            <person name="Kalinowski J."/>
            <person name="Ruckert C."/>
        </authorList>
    </citation>
    <scope>NUCLEOTIDE SEQUENCE</scope>
    <source>
        <strain evidence="3">JCM 3093</strain>
    </source>
</reference>
<accession>A0AA37BC09</accession>
<feature type="domain" description="Peptidase C51" evidence="2">
    <location>
        <begin position="157"/>
        <end position="242"/>
    </location>
</feature>
<dbReference type="EMBL" id="BMQD01000001">
    <property type="protein sequence ID" value="GGK49415.1"/>
    <property type="molecule type" value="Genomic_DNA"/>
</dbReference>
<dbReference type="Proteomes" id="UP000627984">
    <property type="component" value="Unassembled WGS sequence"/>
</dbReference>
<reference evidence="3" key="2">
    <citation type="submission" date="2022-09" db="EMBL/GenBank/DDBJ databases">
        <authorList>
            <person name="Sun Q."/>
            <person name="Ohkuma M."/>
        </authorList>
    </citation>
    <scope>NUCLEOTIDE SEQUENCE</scope>
    <source>
        <strain evidence="3">JCM 3093</strain>
    </source>
</reference>
<organism evidence="3 4">
    <name type="scientific">Planomonospora parontospora</name>
    <dbReference type="NCBI Taxonomy" id="58119"/>
    <lineage>
        <taxon>Bacteria</taxon>
        <taxon>Bacillati</taxon>
        <taxon>Actinomycetota</taxon>
        <taxon>Actinomycetes</taxon>
        <taxon>Streptosporangiales</taxon>
        <taxon>Streptosporangiaceae</taxon>
        <taxon>Planomonospora</taxon>
    </lineage>
</organism>
<dbReference type="AlphaFoldDB" id="A0AA37BC09"/>
<dbReference type="InterPro" id="IPR007921">
    <property type="entry name" value="CHAP_dom"/>
</dbReference>
<evidence type="ECO:0000313" key="3">
    <source>
        <dbReference type="EMBL" id="GGK49415.1"/>
    </source>
</evidence>
<gene>
    <name evidence="3" type="ORF">GCM10010126_06290</name>
</gene>
<comment type="caution">
    <text evidence="3">The sequence shown here is derived from an EMBL/GenBank/DDBJ whole genome shotgun (WGS) entry which is preliminary data.</text>
</comment>